<reference evidence="1" key="1">
    <citation type="submission" date="2018-06" db="EMBL/GenBank/DDBJ databases">
        <authorList>
            <person name="Zhirakovskaya E."/>
        </authorList>
    </citation>
    <scope>NUCLEOTIDE SEQUENCE</scope>
</reference>
<evidence type="ECO:0000313" key="1">
    <source>
        <dbReference type="EMBL" id="VAW51027.1"/>
    </source>
</evidence>
<proteinExistence type="predicted"/>
<sequence>MNKSVVVVGLGEMGSVFARGFLRSGYSVHPVVRNMTMSAVAEAAPDPELVLIAVGEADLHAQLKQVPDVWKDRLVLLQNELLPRDWQQYSLDPTVISVWFEKKKGQDSKVIIPSPVYGKHAQQVVDALASIDIAARVLADKTALLHELVLKNVYILTTNIAGLDVGGNVEQLWAEHNQLACDVAGEIVCLQESLTAQSLDNDVLIEGMVEAFNGDPVHMCMGRSAPGRLQRAMALAGENGLELATLQRIAAL</sequence>
<name>A0A3B0WKD1_9ZZZZ</name>
<organism evidence="1">
    <name type="scientific">hydrothermal vent metagenome</name>
    <dbReference type="NCBI Taxonomy" id="652676"/>
    <lineage>
        <taxon>unclassified sequences</taxon>
        <taxon>metagenomes</taxon>
        <taxon>ecological metagenomes</taxon>
    </lineage>
</organism>
<dbReference type="Gene3D" id="3.40.50.720">
    <property type="entry name" value="NAD(P)-binding Rossmann-like Domain"/>
    <property type="match status" value="1"/>
</dbReference>
<dbReference type="AlphaFoldDB" id="A0A3B0WKD1"/>
<dbReference type="InterPro" id="IPR036291">
    <property type="entry name" value="NAD(P)-bd_dom_sf"/>
</dbReference>
<gene>
    <name evidence="1" type="ORF">MNBD_GAMMA05-2366</name>
</gene>
<dbReference type="SUPFAM" id="SSF51735">
    <property type="entry name" value="NAD(P)-binding Rossmann-fold domains"/>
    <property type="match status" value="1"/>
</dbReference>
<protein>
    <submittedName>
        <fullName evidence="1">Uncharacterized protein</fullName>
    </submittedName>
</protein>
<dbReference type="EMBL" id="UOFE01000011">
    <property type="protein sequence ID" value="VAW51027.1"/>
    <property type="molecule type" value="Genomic_DNA"/>
</dbReference>
<accession>A0A3B0WKD1</accession>